<feature type="transmembrane region" description="Helical" evidence="4">
    <location>
        <begin position="760"/>
        <end position="785"/>
    </location>
</feature>
<dbReference type="Gene3D" id="1.25.40.10">
    <property type="entry name" value="Tetratricopeptide repeat domain"/>
    <property type="match status" value="2"/>
</dbReference>
<accession>A0ABP0KSQ2</accession>
<evidence type="ECO:0000256" key="4">
    <source>
        <dbReference type="SAM" id="Phobius"/>
    </source>
</evidence>
<evidence type="ECO:0000313" key="5">
    <source>
        <dbReference type="EMBL" id="CAK9029924.1"/>
    </source>
</evidence>
<protein>
    <submittedName>
        <fullName evidence="5">Nephrocystin-3</fullName>
    </submittedName>
</protein>
<proteinExistence type="predicted"/>
<feature type="transmembrane region" description="Helical" evidence="4">
    <location>
        <begin position="489"/>
        <end position="506"/>
    </location>
</feature>
<feature type="transmembrane region" description="Helical" evidence="4">
    <location>
        <begin position="650"/>
        <end position="670"/>
    </location>
</feature>
<gene>
    <name evidence="5" type="ORF">SCF082_LOCUS18998</name>
</gene>
<evidence type="ECO:0000256" key="3">
    <source>
        <dbReference type="SAM" id="MobiDB-lite"/>
    </source>
</evidence>
<keyword evidence="4" id="KW-0472">Membrane</keyword>
<keyword evidence="2" id="KW-0802">TPR repeat</keyword>
<feature type="transmembrane region" description="Helical" evidence="4">
    <location>
        <begin position="550"/>
        <end position="573"/>
    </location>
</feature>
<sequence>MRKVSPLREYFQSGYDAGDIFENEEYSFDEELWCWRHEHLGILVWADPLDLRDADDAKEPGEVYFHYTSLLAFRNITNEAKEKVEVWASLITSGEKANAWWGKGIYTVPKPPDEWASTELLLDNNYRSMMRRDREARGDQYVNEEYPKRVQCCIPIVVHPDNAFDVSVRQTPEMRRENKPPGTNLANVELNPPGETRHRTCVVIRNGGRIRRLRSSLKDNHLHAQGDLLTRALRRARQVATKHGLQNDESIRALLRVAIIYSQQSQHAKAKQILEVVVEYRRKMLGEQDLSTLRQRSRLAAVLMNLGKFRQARDLQVRVMRSLPRDSSKVSEQQLEEERQRSLSLLGSMYKMQHKMNVAEPFLIEAYVGRQRVLGETHFDTLESLQDLAFVSTCLLKHRQAIEYYKKAGEEWTKQLGGNHPASIFCELMLAETYALQCDFQESIRKYQDVWPKISQQLGEMHPKSVAASAAHVLVLCEDRQLTAALKIWWRRVCLTGLMGELLLLYKITVHFAKACGVWGIFFLLFISSLLCLPSWSIVLKSSGYLAIPWSISFVPLWLLQVTHLSVAAAVCFGKRPPKRDSDDVRNTPMPDPADLDAYGIQVNLAFLACGVLAALRLDFYVFPWPVTVGPWVLLELVELVLAFRQDYQIISLFQLLLSGLLRILMVLWTPCRAEGYVEWGAWYIVASPALLLALLEGCRACLILGYDGSMSPLSITISVSHSHTLRWTVAKLVAALVCTTLLTGIAYKREVDEEMNIVLLALPLILLALMPLLALIFLQVFVLLNRVKFRLKKSRRGTDRNVALDQVKVSKLLG</sequence>
<evidence type="ECO:0000256" key="2">
    <source>
        <dbReference type="ARBA" id="ARBA00022803"/>
    </source>
</evidence>
<keyword evidence="6" id="KW-1185">Reference proteome</keyword>
<keyword evidence="1" id="KW-0677">Repeat</keyword>
<dbReference type="Pfam" id="PF13424">
    <property type="entry name" value="TPR_12"/>
    <property type="match status" value="1"/>
</dbReference>
<dbReference type="PANTHER" id="PTHR45641:SF19">
    <property type="entry name" value="NEPHROCYSTIN-3"/>
    <property type="match status" value="1"/>
</dbReference>
<comment type="caution">
    <text evidence="5">The sequence shown here is derived from an EMBL/GenBank/DDBJ whole genome shotgun (WGS) entry which is preliminary data.</text>
</comment>
<feature type="transmembrane region" description="Helical" evidence="4">
    <location>
        <begin position="682"/>
        <end position="707"/>
    </location>
</feature>
<feature type="transmembrane region" description="Helical" evidence="4">
    <location>
        <begin position="594"/>
        <end position="616"/>
    </location>
</feature>
<reference evidence="5 6" key="1">
    <citation type="submission" date="2024-02" db="EMBL/GenBank/DDBJ databases">
        <authorList>
            <person name="Chen Y."/>
            <person name="Shah S."/>
            <person name="Dougan E. K."/>
            <person name="Thang M."/>
            <person name="Chan C."/>
        </authorList>
    </citation>
    <scope>NUCLEOTIDE SEQUENCE [LARGE SCALE GENOMIC DNA]</scope>
</reference>
<feature type="transmembrane region" description="Helical" evidence="4">
    <location>
        <begin position="622"/>
        <end position="643"/>
    </location>
</feature>
<evidence type="ECO:0000256" key="1">
    <source>
        <dbReference type="ARBA" id="ARBA00022737"/>
    </source>
</evidence>
<feature type="region of interest" description="Disordered" evidence="3">
    <location>
        <begin position="172"/>
        <end position="192"/>
    </location>
</feature>
<dbReference type="PANTHER" id="PTHR45641">
    <property type="entry name" value="TETRATRICOPEPTIDE REPEAT PROTEIN (AFU_ORTHOLOGUE AFUA_6G03870)"/>
    <property type="match status" value="1"/>
</dbReference>
<feature type="transmembrane region" description="Helical" evidence="4">
    <location>
        <begin position="728"/>
        <end position="748"/>
    </location>
</feature>
<dbReference type="InterPro" id="IPR011990">
    <property type="entry name" value="TPR-like_helical_dom_sf"/>
</dbReference>
<dbReference type="EMBL" id="CAXAMM010012891">
    <property type="protein sequence ID" value="CAK9029924.1"/>
    <property type="molecule type" value="Genomic_DNA"/>
</dbReference>
<feature type="transmembrane region" description="Helical" evidence="4">
    <location>
        <begin position="518"/>
        <end position="538"/>
    </location>
</feature>
<evidence type="ECO:0000313" key="6">
    <source>
        <dbReference type="Proteomes" id="UP001642464"/>
    </source>
</evidence>
<keyword evidence="4" id="KW-1133">Transmembrane helix</keyword>
<organism evidence="5 6">
    <name type="scientific">Durusdinium trenchii</name>
    <dbReference type="NCBI Taxonomy" id="1381693"/>
    <lineage>
        <taxon>Eukaryota</taxon>
        <taxon>Sar</taxon>
        <taxon>Alveolata</taxon>
        <taxon>Dinophyceae</taxon>
        <taxon>Suessiales</taxon>
        <taxon>Symbiodiniaceae</taxon>
        <taxon>Durusdinium</taxon>
    </lineage>
</organism>
<dbReference type="SUPFAM" id="SSF48452">
    <property type="entry name" value="TPR-like"/>
    <property type="match status" value="1"/>
</dbReference>
<name>A0ABP0KSQ2_9DINO</name>
<keyword evidence="4" id="KW-0812">Transmembrane</keyword>
<dbReference type="Proteomes" id="UP001642464">
    <property type="component" value="Unassembled WGS sequence"/>
</dbReference>